<dbReference type="InterPro" id="IPR007329">
    <property type="entry name" value="FMN-bd"/>
</dbReference>
<evidence type="ECO:0000259" key="2">
    <source>
        <dbReference type="SMART" id="SM00900"/>
    </source>
</evidence>
<reference evidence="4" key="1">
    <citation type="journal article" date="2019" name="Int. J. Syst. Evol. Microbiol.">
        <title>The Global Catalogue of Microorganisms (GCM) 10K type strain sequencing project: providing services to taxonomists for standard genome sequencing and annotation.</title>
        <authorList>
            <consortium name="The Broad Institute Genomics Platform"/>
            <consortium name="The Broad Institute Genome Sequencing Center for Infectious Disease"/>
            <person name="Wu L."/>
            <person name="Ma J."/>
        </authorList>
    </citation>
    <scope>NUCLEOTIDE SEQUENCE [LARGE SCALE GENOMIC DNA]</scope>
    <source>
        <strain evidence="4">JCM 17933</strain>
    </source>
</reference>
<comment type="caution">
    <text evidence="3">The sequence shown here is derived from an EMBL/GenBank/DDBJ whole genome shotgun (WGS) entry which is preliminary data.</text>
</comment>
<feature type="compositionally biased region" description="Polar residues" evidence="1">
    <location>
        <begin position="37"/>
        <end position="52"/>
    </location>
</feature>
<keyword evidence="4" id="KW-1185">Reference proteome</keyword>
<organism evidence="3 4">
    <name type="scientific">Actinoallomurus oryzae</name>
    <dbReference type="NCBI Taxonomy" id="502180"/>
    <lineage>
        <taxon>Bacteria</taxon>
        <taxon>Bacillati</taxon>
        <taxon>Actinomycetota</taxon>
        <taxon>Actinomycetes</taxon>
        <taxon>Streptosporangiales</taxon>
        <taxon>Thermomonosporaceae</taxon>
        <taxon>Actinoallomurus</taxon>
    </lineage>
</organism>
<accession>A0ABP8QIE0</accession>
<dbReference type="Gene3D" id="3.90.1010.20">
    <property type="match status" value="1"/>
</dbReference>
<evidence type="ECO:0000313" key="3">
    <source>
        <dbReference type="EMBL" id="GAA4502951.1"/>
    </source>
</evidence>
<dbReference type="EMBL" id="BAABHF010000028">
    <property type="protein sequence ID" value="GAA4502951.1"/>
    <property type="molecule type" value="Genomic_DNA"/>
</dbReference>
<dbReference type="Proteomes" id="UP001500503">
    <property type="component" value="Unassembled WGS sequence"/>
</dbReference>
<evidence type="ECO:0000256" key="1">
    <source>
        <dbReference type="SAM" id="MobiDB-lite"/>
    </source>
</evidence>
<sequence length="152" mass="15446">MIKVVMSLVSTAIGLVLLLSFKSHSAGPPRSALSGATAGTRSPHGTASPSRTRSMKRPAGRSGVFAGDPIDTPYGTMQVAAVITAGKLTNVKVLRHTDVGGRSAQIDASSLPVLRSEALSAHGADIDVVSGATYTSRGYATSLQSALDKAGI</sequence>
<feature type="region of interest" description="Disordered" evidence="1">
    <location>
        <begin position="25"/>
        <end position="67"/>
    </location>
</feature>
<dbReference type="RefSeq" id="WP_345468816.1">
    <property type="nucleotide sequence ID" value="NZ_BAABHF010000028.1"/>
</dbReference>
<gene>
    <name evidence="3" type="ORF">GCM10023191_055210</name>
</gene>
<protein>
    <submittedName>
        <fullName evidence="3">FMN-binding protein</fullName>
    </submittedName>
</protein>
<feature type="domain" description="FMN-binding" evidence="2">
    <location>
        <begin position="73"/>
        <end position="150"/>
    </location>
</feature>
<proteinExistence type="predicted"/>
<name>A0ABP8QIE0_9ACTN</name>
<dbReference type="SMART" id="SM00900">
    <property type="entry name" value="FMN_bind"/>
    <property type="match status" value="1"/>
</dbReference>
<evidence type="ECO:0000313" key="4">
    <source>
        <dbReference type="Proteomes" id="UP001500503"/>
    </source>
</evidence>
<dbReference type="Pfam" id="PF04205">
    <property type="entry name" value="FMN_bind"/>
    <property type="match status" value="1"/>
</dbReference>